<name>T1GDU3_MEGSC</name>
<dbReference type="EMBL" id="CAQQ02043391">
    <property type="status" value="NOT_ANNOTATED_CDS"/>
    <property type="molecule type" value="Genomic_DNA"/>
</dbReference>
<reference evidence="1" key="2">
    <citation type="submission" date="2015-06" db="UniProtKB">
        <authorList>
            <consortium name="EnsemblMetazoa"/>
        </authorList>
    </citation>
    <scope>IDENTIFICATION</scope>
</reference>
<evidence type="ECO:0000313" key="2">
    <source>
        <dbReference type="Proteomes" id="UP000015102"/>
    </source>
</evidence>
<proteinExistence type="predicted"/>
<organism evidence="1 2">
    <name type="scientific">Megaselia scalaris</name>
    <name type="common">Humpbacked fly</name>
    <name type="synonym">Phora scalaris</name>
    <dbReference type="NCBI Taxonomy" id="36166"/>
    <lineage>
        <taxon>Eukaryota</taxon>
        <taxon>Metazoa</taxon>
        <taxon>Ecdysozoa</taxon>
        <taxon>Arthropoda</taxon>
        <taxon>Hexapoda</taxon>
        <taxon>Insecta</taxon>
        <taxon>Pterygota</taxon>
        <taxon>Neoptera</taxon>
        <taxon>Endopterygota</taxon>
        <taxon>Diptera</taxon>
        <taxon>Brachycera</taxon>
        <taxon>Muscomorpha</taxon>
        <taxon>Platypezoidea</taxon>
        <taxon>Phoridae</taxon>
        <taxon>Megaseliini</taxon>
        <taxon>Megaselia</taxon>
    </lineage>
</organism>
<evidence type="ECO:0000313" key="1">
    <source>
        <dbReference type="EnsemblMetazoa" id="MESCA001493-PA"/>
    </source>
</evidence>
<protein>
    <submittedName>
        <fullName evidence="1">Uncharacterized protein</fullName>
    </submittedName>
</protein>
<dbReference type="Proteomes" id="UP000015102">
    <property type="component" value="Unassembled WGS sequence"/>
</dbReference>
<keyword evidence="2" id="KW-1185">Reference proteome</keyword>
<dbReference type="Gene3D" id="3.80.10.10">
    <property type="entry name" value="Ribonuclease Inhibitor"/>
    <property type="match status" value="1"/>
</dbReference>
<dbReference type="SUPFAM" id="SSF52047">
    <property type="entry name" value="RNI-like"/>
    <property type="match status" value="1"/>
</dbReference>
<accession>T1GDU3</accession>
<dbReference type="HOGENOM" id="CLU_1099567_0_0_1"/>
<dbReference type="InterPro" id="IPR032675">
    <property type="entry name" value="LRR_dom_sf"/>
</dbReference>
<sequence length="253" mass="29758">MEGLIIEPQLSSLNAKNYLRKFTTLEQVFGNQKNLESLNISNSEINGNFLEVLSQNKYLTHLKFSNCSLASDAVNFRFVQRLTNLTLNWSDNLMCACWKHLMKLEYLHLAHNESNSKDLSLELDFVYLPRLKHLEIANDIYTNLIVRQLIAPNLSFCCTGFKVCKNIPQTKVLKIKDFMDKNKSKELFKALKEQNPTLDELILSYQWINVDLLKMYLKSELDIKTLRVELFFWKSSSMYSSMWKSHKLKRIWK</sequence>
<reference evidence="2" key="1">
    <citation type="submission" date="2013-02" db="EMBL/GenBank/DDBJ databases">
        <authorList>
            <person name="Hughes D."/>
        </authorList>
    </citation>
    <scope>NUCLEOTIDE SEQUENCE</scope>
    <source>
        <strain>Durham</strain>
        <strain evidence="2">NC isolate 2 -- Noor lab</strain>
    </source>
</reference>
<dbReference type="AlphaFoldDB" id="T1GDU3"/>
<dbReference type="EnsemblMetazoa" id="MESCA001493-RA">
    <property type="protein sequence ID" value="MESCA001493-PA"/>
    <property type="gene ID" value="MESCA001493"/>
</dbReference>